<feature type="transmembrane region" description="Helical" evidence="1">
    <location>
        <begin position="39"/>
        <end position="58"/>
    </location>
</feature>
<keyword evidence="3" id="KW-1185">Reference proteome</keyword>
<gene>
    <name evidence="2" type="ORF">C5748_21990</name>
</gene>
<evidence type="ECO:0000313" key="2">
    <source>
        <dbReference type="EMBL" id="PRD41361.1"/>
    </source>
</evidence>
<name>A0A2S9ILF2_9HYPH</name>
<reference evidence="2 3" key="1">
    <citation type="submission" date="2018-02" db="EMBL/GenBank/DDBJ databases">
        <title>The draft genome of Phyllobacterium sp. 1N-3.</title>
        <authorList>
            <person name="Liu L."/>
            <person name="Li L."/>
            <person name="Zhang X."/>
            <person name="Wang T."/>
            <person name="Liang L."/>
        </authorList>
    </citation>
    <scope>NUCLEOTIDE SEQUENCE [LARGE SCALE GENOMIC DNA]</scope>
    <source>
        <strain evidence="2 3">1N-3</strain>
    </source>
</reference>
<evidence type="ECO:0000256" key="1">
    <source>
        <dbReference type="SAM" id="Phobius"/>
    </source>
</evidence>
<proteinExistence type="predicted"/>
<accession>A0A2S9ILF2</accession>
<feature type="transmembrane region" description="Helical" evidence="1">
    <location>
        <begin position="12"/>
        <end position="33"/>
    </location>
</feature>
<sequence>MFPSTRGLLMKFLISVLGGLQMLGGIAVLITAASSIHEILGAVSFGLGAICLALGTAIDRLEKLLPKTIEDTAIPSGTLELTGTTSRGWSQQ</sequence>
<dbReference type="AlphaFoldDB" id="A0A2S9ILF2"/>
<keyword evidence="1" id="KW-0472">Membrane</keyword>
<evidence type="ECO:0000313" key="3">
    <source>
        <dbReference type="Proteomes" id="UP000239434"/>
    </source>
</evidence>
<comment type="caution">
    <text evidence="2">The sequence shown here is derived from an EMBL/GenBank/DDBJ whole genome shotgun (WGS) entry which is preliminary data.</text>
</comment>
<dbReference type="EMBL" id="PVBR01000021">
    <property type="protein sequence ID" value="PRD41361.1"/>
    <property type="molecule type" value="Genomic_DNA"/>
</dbReference>
<keyword evidence="1" id="KW-0812">Transmembrane</keyword>
<protein>
    <submittedName>
        <fullName evidence="2">Uncharacterized protein</fullName>
    </submittedName>
</protein>
<keyword evidence="1" id="KW-1133">Transmembrane helix</keyword>
<organism evidence="2 3">
    <name type="scientific">Phyllobacterium phragmitis</name>
    <dbReference type="NCBI Taxonomy" id="2670329"/>
    <lineage>
        <taxon>Bacteria</taxon>
        <taxon>Pseudomonadati</taxon>
        <taxon>Pseudomonadota</taxon>
        <taxon>Alphaproteobacteria</taxon>
        <taxon>Hyphomicrobiales</taxon>
        <taxon>Phyllobacteriaceae</taxon>
        <taxon>Phyllobacterium</taxon>
    </lineage>
</organism>
<dbReference type="Proteomes" id="UP000239434">
    <property type="component" value="Unassembled WGS sequence"/>
</dbReference>